<evidence type="ECO:0000256" key="5">
    <source>
        <dbReference type="ARBA" id="ARBA00016386"/>
    </source>
</evidence>
<evidence type="ECO:0000256" key="8">
    <source>
        <dbReference type="ARBA" id="ARBA00022692"/>
    </source>
</evidence>
<keyword evidence="13" id="KW-0472">Membrane</keyword>
<comment type="similarity">
    <text evidence="3">Belongs to the complex I LYR family.</text>
</comment>
<keyword evidence="9" id="KW-0999">Mitochondrion inner membrane</keyword>
<organism evidence="17">
    <name type="scientific">Dendroctonus ponderosae</name>
    <name type="common">Mountain pine beetle</name>
    <dbReference type="NCBI Taxonomy" id="77166"/>
    <lineage>
        <taxon>Eukaryota</taxon>
        <taxon>Metazoa</taxon>
        <taxon>Ecdysozoa</taxon>
        <taxon>Arthropoda</taxon>
        <taxon>Hexapoda</taxon>
        <taxon>Insecta</taxon>
        <taxon>Pterygota</taxon>
        <taxon>Neoptera</taxon>
        <taxon>Endopterygota</taxon>
        <taxon>Coleoptera</taxon>
        <taxon>Polyphaga</taxon>
        <taxon>Cucujiformia</taxon>
        <taxon>Curculionidae</taxon>
        <taxon>Scolytinae</taxon>
        <taxon>Dendroctonus</taxon>
    </lineage>
</organism>
<evidence type="ECO:0000256" key="15">
    <source>
        <dbReference type="ARBA" id="ARBA00032352"/>
    </source>
</evidence>
<feature type="non-terminal residue" evidence="17">
    <location>
        <position position="1"/>
    </location>
</feature>
<feature type="non-terminal residue" evidence="17">
    <location>
        <position position="337"/>
    </location>
</feature>
<dbReference type="InterPro" id="IPR045299">
    <property type="entry name" value="Complex1_LYR_NDUFA6_LYRM6"/>
</dbReference>
<dbReference type="EMBL" id="KB741022">
    <property type="protein sequence ID" value="ENN74995.1"/>
    <property type="molecule type" value="Genomic_DNA"/>
</dbReference>
<keyword evidence="8" id="KW-0812">Transmembrane</keyword>
<dbReference type="InterPro" id="IPR016488">
    <property type="entry name" value="NADH_Ub_cplx-1_asu_su-6"/>
</dbReference>
<evidence type="ECO:0000313" key="17">
    <source>
        <dbReference type="EMBL" id="ENN74995.1"/>
    </source>
</evidence>
<dbReference type="Pfam" id="PF00335">
    <property type="entry name" value="Tetraspanin"/>
    <property type="match status" value="1"/>
</dbReference>
<evidence type="ECO:0000256" key="16">
    <source>
        <dbReference type="ARBA" id="ARBA00046116"/>
    </source>
</evidence>
<dbReference type="PANTHER" id="PTHR12964:SF0">
    <property type="entry name" value="NADH DEHYDROGENASE [UBIQUINONE] 1 ALPHA SUBCOMPLEX SUBUNIT 6"/>
    <property type="match status" value="1"/>
</dbReference>
<evidence type="ECO:0000256" key="11">
    <source>
        <dbReference type="ARBA" id="ARBA00022989"/>
    </source>
</evidence>
<evidence type="ECO:0000256" key="14">
    <source>
        <dbReference type="ARBA" id="ARBA00030213"/>
    </source>
</evidence>
<sequence length="337" mass="37913">MAQQTVRSAVKQVKPILSLDREEARRRVVSLYKAWYRQLPYIVKQFDIPKSEAQCRQKLREEFGKHKLVNDIRVVDLLVIKGQMELKETVNVWKQKGHLMAYFKDTWEPKPQDFLSKFLAGKEAGADGGRGLLALQAVLPLHVRAERQRGPLFRRFPAGHRAPAAHLAGGQGPHSGAQLSHRPGNPTHTAAAAVAFTLLLLVAEFAIGVWAIILWDEVEVGALNLMSASFEELIALNYYRKDWNKLQSQLHCCGISGVQDYNRTESYPTSCFQNADTDLAIRYPDGCKAPLIRYVKRVMIDGAILGFVCALLQAVGLFTFYSFLRALRAARAERLAR</sequence>
<keyword evidence="10" id="KW-0249">Electron transport</keyword>
<dbReference type="AlphaFoldDB" id="N6U0D3"/>
<dbReference type="CDD" id="cd03127">
    <property type="entry name" value="tetraspanin_LEL"/>
    <property type="match status" value="1"/>
</dbReference>
<gene>
    <name evidence="17" type="ORF">YQE_08452</name>
</gene>
<comment type="subunit">
    <text evidence="4">Mammalian complex I is composed of 45 different subunits.</text>
</comment>
<dbReference type="SUPFAM" id="SSF48652">
    <property type="entry name" value="Tetraspanin"/>
    <property type="match status" value="1"/>
</dbReference>
<dbReference type="GO" id="GO:0006979">
    <property type="term" value="P:response to oxidative stress"/>
    <property type="evidence" value="ECO:0007669"/>
    <property type="project" value="TreeGrafter"/>
</dbReference>
<dbReference type="GO" id="GO:0005743">
    <property type="term" value="C:mitochondrial inner membrane"/>
    <property type="evidence" value="ECO:0007669"/>
    <property type="project" value="UniProtKB-SubCell"/>
</dbReference>
<name>N6U0D3_DENPD</name>
<reference evidence="17" key="1">
    <citation type="journal article" date="2013" name="Genome Biol.">
        <title>Draft genome of the mountain pine beetle, Dendroctonus ponderosae Hopkins, a major forest pest.</title>
        <authorList>
            <person name="Keeling C.I."/>
            <person name="Yuen M.M."/>
            <person name="Liao N.Y."/>
            <person name="Docking T.R."/>
            <person name="Chan S.K."/>
            <person name="Taylor G.A."/>
            <person name="Palmquist D.L."/>
            <person name="Jackman S.D."/>
            <person name="Nguyen A."/>
            <person name="Li M."/>
            <person name="Henderson H."/>
            <person name="Janes J.K."/>
            <person name="Zhao Y."/>
            <person name="Pandoh P."/>
            <person name="Moore R."/>
            <person name="Sperling F.A."/>
            <person name="Huber D.P."/>
            <person name="Birol I."/>
            <person name="Jones S.J."/>
            <person name="Bohlmann J."/>
        </authorList>
    </citation>
    <scope>NUCLEOTIDE SEQUENCE</scope>
</reference>
<keyword evidence="11" id="KW-1133">Transmembrane helix</keyword>
<comment type="function">
    <text evidence="16">Accessory subunit of the mitochondrial membrane respiratory chain NADH dehydrogenase (Complex I), that is believed to be not involved in catalysis. Required for proper complex I assembly. Complex I functions in the transfer of electrons from NADH to the respiratory chain. The immediate electron acceptor for the enzyme is believed to be ubiquinone.</text>
</comment>
<keyword evidence="6" id="KW-0813">Transport</keyword>
<evidence type="ECO:0000256" key="13">
    <source>
        <dbReference type="ARBA" id="ARBA00023136"/>
    </source>
</evidence>
<dbReference type="GO" id="GO:0045271">
    <property type="term" value="C:respiratory chain complex I"/>
    <property type="evidence" value="ECO:0007669"/>
    <property type="project" value="InterPro"/>
</dbReference>
<evidence type="ECO:0000256" key="12">
    <source>
        <dbReference type="ARBA" id="ARBA00023128"/>
    </source>
</evidence>
<proteinExistence type="inferred from homology"/>
<evidence type="ECO:0000256" key="10">
    <source>
        <dbReference type="ARBA" id="ARBA00022982"/>
    </source>
</evidence>
<keyword evidence="12" id="KW-0496">Mitochondrion</keyword>
<evidence type="ECO:0000256" key="6">
    <source>
        <dbReference type="ARBA" id="ARBA00022448"/>
    </source>
</evidence>
<evidence type="ECO:0000256" key="7">
    <source>
        <dbReference type="ARBA" id="ARBA00022660"/>
    </source>
</evidence>
<evidence type="ECO:0000256" key="2">
    <source>
        <dbReference type="ARBA" id="ARBA00004443"/>
    </source>
</evidence>
<dbReference type="InterPro" id="IPR018499">
    <property type="entry name" value="Tetraspanin/Peripherin"/>
</dbReference>
<evidence type="ECO:0000256" key="9">
    <source>
        <dbReference type="ARBA" id="ARBA00022792"/>
    </source>
</evidence>
<dbReference type="CDD" id="cd20266">
    <property type="entry name" value="Complex1_LYR_NDUFA6_LYRM6"/>
    <property type="match status" value="1"/>
</dbReference>
<dbReference type="OrthoDB" id="6239677at2759"/>
<evidence type="ECO:0000256" key="1">
    <source>
        <dbReference type="ARBA" id="ARBA00004141"/>
    </source>
</evidence>
<dbReference type="PANTHER" id="PTHR12964">
    <property type="entry name" value="NADH-UBIQUINONE OXIDOREDUCTASE B14 SUBUNIT"/>
    <property type="match status" value="1"/>
</dbReference>
<accession>N6U0D3</accession>
<dbReference type="InterPro" id="IPR008952">
    <property type="entry name" value="Tetraspanin_EC2_sf"/>
</dbReference>
<protein>
    <recommendedName>
        <fullName evidence="5">NADH dehydrogenase [ubiquinone] 1 alpha subcomplex subunit 6</fullName>
    </recommendedName>
    <alternativeName>
        <fullName evidence="14">Complex I-B14</fullName>
    </alternativeName>
    <alternativeName>
        <fullName evidence="15">NADH-ubiquinone oxidoreductase B14 subunit</fullName>
    </alternativeName>
</protein>
<evidence type="ECO:0000256" key="4">
    <source>
        <dbReference type="ARBA" id="ARBA00011790"/>
    </source>
</evidence>
<dbReference type="HOGENOM" id="CLU_825319_0_0_1"/>
<evidence type="ECO:0000256" key="3">
    <source>
        <dbReference type="ARBA" id="ARBA00009508"/>
    </source>
</evidence>
<dbReference type="Gene3D" id="1.10.1450.10">
    <property type="entry name" value="Tetraspanin"/>
    <property type="match status" value="1"/>
</dbReference>
<comment type="subcellular location">
    <subcellularLocation>
        <location evidence="1">Membrane</location>
        <topology evidence="1">Multi-pass membrane protein</topology>
    </subcellularLocation>
    <subcellularLocation>
        <location evidence="2">Mitochondrion inner membrane</location>
        <topology evidence="2">Peripheral membrane protein</topology>
        <orientation evidence="2">Matrix side</orientation>
    </subcellularLocation>
</comment>
<keyword evidence="7" id="KW-0679">Respiratory chain</keyword>